<feature type="transmembrane region" description="Helical" evidence="1">
    <location>
        <begin position="106"/>
        <end position="124"/>
    </location>
</feature>
<comment type="caution">
    <text evidence="2">The sequence shown here is derived from an EMBL/GenBank/DDBJ whole genome shotgun (WGS) entry which is preliminary data.</text>
</comment>
<dbReference type="InterPro" id="IPR021836">
    <property type="entry name" value="DUF3429"/>
</dbReference>
<dbReference type="AlphaFoldDB" id="A0A6B0TN18"/>
<evidence type="ECO:0000256" key="1">
    <source>
        <dbReference type="SAM" id="Phobius"/>
    </source>
</evidence>
<feature type="transmembrane region" description="Helical" evidence="1">
    <location>
        <begin position="80"/>
        <end position="100"/>
    </location>
</feature>
<accession>A0A6B0TN18</accession>
<feature type="transmembrane region" description="Helical" evidence="1">
    <location>
        <begin position="50"/>
        <end position="68"/>
    </location>
</feature>
<organism evidence="2 3">
    <name type="scientific">Oceanomicrobium pacificus</name>
    <dbReference type="NCBI Taxonomy" id="2692916"/>
    <lineage>
        <taxon>Bacteria</taxon>
        <taxon>Pseudomonadati</taxon>
        <taxon>Pseudomonadota</taxon>
        <taxon>Alphaproteobacteria</taxon>
        <taxon>Rhodobacterales</taxon>
        <taxon>Paracoccaceae</taxon>
        <taxon>Oceanomicrobium</taxon>
    </lineage>
</organism>
<keyword evidence="1" id="KW-0472">Membrane</keyword>
<feature type="transmembrane region" description="Helical" evidence="1">
    <location>
        <begin position="136"/>
        <end position="155"/>
    </location>
</feature>
<dbReference type="Pfam" id="PF11911">
    <property type="entry name" value="DUF3429"/>
    <property type="match status" value="1"/>
</dbReference>
<reference evidence="2 3" key="1">
    <citation type="submission" date="2019-12" db="EMBL/GenBank/DDBJ databases">
        <title>Strain KN286 was isolated from seawater, which was collected from Caroline Seamount in the tropical western Pacific.</title>
        <authorList>
            <person name="Wang Q."/>
        </authorList>
    </citation>
    <scope>NUCLEOTIDE SEQUENCE [LARGE SCALE GENOMIC DNA]</scope>
    <source>
        <strain evidence="2 3">KN286</strain>
    </source>
</reference>
<proteinExistence type="predicted"/>
<name>A0A6B0TN18_9RHOB</name>
<keyword evidence="3" id="KW-1185">Reference proteome</keyword>
<protein>
    <submittedName>
        <fullName evidence="2">DUF3429 family protein</fullName>
    </submittedName>
</protein>
<sequence>MTGIPRAAFWLGVAGLLPFAFGVVLTLLPANDGSGGEIFAVPRDTGALLLERYGMVILAFMGGCLWGFACYPRRRLGPGFWVLFATTLPALWAFFAPLYFGPTPQWSCALLAAGFLALLAIDLWAHNEEIAPPWWLALRLPLTLAVVFALLFGAFS</sequence>
<dbReference type="RefSeq" id="WP_160850965.1">
    <property type="nucleotide sequence ID" value="NZ_WUWG01000001.1"/>
</dbReference>
<keyword evidence="1" id="KW-0812">Transmembrane</keyword>
<gene>
    <name evidence="2" type="ORF">GSH16_00820</name>
</gene>
<keyword evidence="1" id="KW-1133">Transmembrane helix</keyword>
<dbReference type="Proteomes" id="UP000436016">
    <property type="component" value="Unassembled WGS sequence"/>
</dbReference>
<dbReference type="PANTHER" id="PTHR15887">
    <property type="entry name" value="TRANSMEMBRANE PROTEIN 69"/>
    <property type="match status" value="1"/>
</dbReference>
<dbReference type="EMBL" id="WUWG01000001">
    <property type="protein sequence ID" value="MXU63969.1"/>
    <property type="molecule type" value="Genomic_DNA"/>
</dbReference>
<dbReference type="PANTHER" id="PTHR15887:SF1">
    <property type="entry name" value="TRANSMEMBRANE PROTEIN 69"/>
    <property type="match status" value="1"/>
</dbReference>
<evidence type="ECO:0000313" key="3">
    <source>
        <dbReference type="Proteomes" id="UP000436016"/>
    </source>
</evidence>
<feature type="transmembrane region" description="Helical" evidence="1">
    <location>
        <begin position="7"/>
        <end position="30"/>
    </location>
</feature>
<evidence type="ECO:0000313" key="2">
    <source>
        <dbReference type="EMBL" id="MXU63969.1"/>
    </source>
</evidence>